<dbReference type="Proteomes" id="UP001231941">
    <property type="component" value="Unassembled WGS sequence"/>
</dbReference>
<evidence type="ECO:0008006" key="4">
    <source>
        <dbReference type="Google" id="ProtNLM"/>
    </source>
</evidence>
<proteinExistence type="predicted"/>
<dbReference type="EMBL" id="JAVAMP010000002">
    <property type="protein sequence ID" value="MDP5273666.1"/>
    <property type="molecule type" value="Genomic_DNA"/>
</dbReference>
<dbReference type="Gene3D" id="2.60.40.1240">
    <property type="match status" value="1"/>
</dbReference>
<evidence type="ECO:0000313" key="2">
    <source>
        <dbReference type="EMBL" id="MDP5273666.1"/>
    </source>
</evidence>
<sequence length="146" mass="17027">MSVSEKVNMRDWSFELSSRERVHGAKILNDDGTKPVYAENETYYLSFIFLMENNDKRPIEIKGDKFKLIDEDGNTYVPISAYDIENWENEPGIESIVINPNMNKNTSFLFNLPDGINNVRVKYDGSNTALFLGEYEIYNKQSEYWD</sequence>
<evidence type="ECO:0000313" key="3">
    <source>
        <dbReference type="Proteomes" id="UP001231941"/>
    </source>
</evidence>
<gene>
    <name evidence="2" type="ORF">Q5Y73_06095</name>
</gene>
<reference evidence="2 3" key="1">
    <citation type="submission" date="2023-08" db="EMBL/GenBank/DDBJ databases">
        <authorList>
            <person name="Park J.-S."/>
        </authorList>
    </citation>
    <scope>NUCLEOTIDE SEQUENCE [LARGE SCALE GENOMIC DNA]</scope>
    <source>
        <strain evidence="2 3">2205SS18-9</strain>
    </source>
</reference>
<protein>
    <recommendedName>
        <fullName evidence="4">DUF4352 domain-containing protein</fullName>
    </recommendedName>
</protein>
<comment type="caution">
    <text evidence="2">The sequence shown here is derived from an EMBL/GenBank/DDBJ whole genome shotgun (WGS) entry which is preliminary data.</text>
</comment>
<keyword evidence="3" id="KW-1185">Reference proteome</keyword>
<keyword evidence="1" id="KW-0732">Signal</keyword>
<organism evidence="2 3">
    <name type="scientific">Chengkuizengella axinellae</name>
    <dbReference type="NCBI Taxonomy" id="3064388"/>
    <lineage>
        <taxon>Bacteria</taxon>
        <taxon>Bacillati</taxon>
        <taxon>Bacillota</taxon>
        <taxon>Bacilli</taxon>
        <taxon>Bacillales</taxon>
        <taxon>Paenibacillaceae</taxon>
        <taxon>Chengkuizengella</taxon>
    </lineage>
</organism>
<name>A0ABT9IWD0_9BACL</name>
<evidence type="ECO:0000256" key="1">
    <source>
        <dbReference type="ARBA" id="ARBA00022729"/>
    </source>
</evidence>
<accession>A0ABT9IWD0</accession>
<dbReference type="RefSeq" id="WP_305990973.1">
    <property type="nucleotide sequence ID" value="NZ_JAVAMP010000002.1"/>
</dbReference>
<dbReference type="InterPro" id="IPR029050">
    <property type="entry name" value="Immunoprotect_excell_Ig-like"/>
</dbReference>